<evidence type="ECO:0000256" key="1">
    <source>
        <dbReference type="SAM" id="MobiDB-lite"/>
    </source>
</evidence>
<keyword evidence="2" id="KW-1185">Reference proteome</keyword>
<feature type="compositionally biased region" description="Basic and acidic residues" evidence="1">
    <location>
        <begin position="32"/>
        <end position="63"/>
    </location>
</feature>
<feature type="region of interest" description="Disordered" evidence="1">
    <location>
        <begin position="28"/>
        <end position="67"/>
    </location>
</feature>
<name>A0AAF3EFL5_9BILA</name>
<sequence>MTVQVDRCLFVQVDRCLFMQQMMEQILKKKNKESMESTRKKGKQKADDASNERGLTRKERENRGIGGGGGFDDLALSNAIDAVTKYIEAETQPNIRKFSVAYREIAKTKREYHVRLGF</sequence>
<organism evidence="2 3">
    <name type="scientific">Mesorhabditis belari</name>
    <dbReference type="NCBI Taxonomy" id="2138241"/>
    <lineage>
        <taxon>Eukaryota</taxon>
        <taxon>Metazoa</taxon>
        <taxon>Ecdysozoa</taxon>
        <taxon>Nematoda</taxon>
        <taxon>Chromadorea</taxon>
        <taxon>Rhabditida</taxon>
        <taxon>Rhabditina</taxon>
        <taxon>Rhabditomorpha</taxon>
        <taxon>Rhabditoidea</taxon>
        <taxon>Rhabditidae</taxon>
        <taxon>Mesorhabditinae</taxon>
        <taxon>Mesorhabditis</taxon>
    </lineage>
</organism>
<dbReference type="AlphaFoldDB" id="A0AAF3EFL5"/>
<accession>A0AAF3EFL5</accession>
<evidence type="ECO:0000313" key="3">
    <source>
        <dbReference type="WBParaSite" id="MBELARI_LOCUS12772"/>
    </source>
</evidence>
<proteinExistence type="predicted"/>
<dbReference type="Proteomes" id="UP000887575">
    <property type="component" value="Unassembled WGS sequence"/>
</dbReference>
<reference evidence="3" key="1">
    <citation type="submission" date="2024-02" db="UniProtKB">
        <authorList>
            <consortium name="WormBaseParasite"/>
        </authorList>
    </citation>
    <scope>IDENTIFICATION</scope>
</reference>
<protein>
    <submittedName>
        <fullName evidence="3">Uncharacterized protein</fullName>
    </submittedName>
</protein>
<evidence type="ECO:0000313" key="2">
    <source>
        <dbReference type="Proteomes" id="UP000887575"/>
    </source>
</evidence>
<dbReference type="WBParaSite" id="MBELARI_LOCUS12772">
    <property type="protein sequence ID" value="MBELARI_LOCUS12772"/>
    <property type="gene ID" value="MBELARI_LOCUS12772"/>
</dbReference>